<comment type="caution">
    <text evidence="2">The sequence shown here is derived from an EMBL/GenBank/DDBJ whole genome shotgun (WGS) entry which is preliminary data.</text>
</comment>
<accession>A0A2N3WNU7</accession>
<dbReference type="EMBL" id="PJMY01000003">
    <property type="protein sequence ID" value="PKV95538.1"/>
    <property type="molecule type" value="Genomic_DNA"/>
</dbReference>
<dbReference type="Proteomes" id="UP000233750">
    <property type="component" value="Unassembled WGS sequence"/>
</dbReference>
<evidence type="ECO:0000313" key="2">
    <source>
        <dbReference type="EMBL" id="PKV95538.1"/>
    </source>
</evidence>
<evidence type="ECO:0000256" key="1">
    <source>
        <dbReference type="SAM" id="MobiDB-lite"/>
    </source>
</evidence>
<feature type="region of interest" description="Disordered" evidence="1">
    <location>
        <begin position="16"/>
        <end position="48"/>
    </location>
</feature>
<name>A0A2N3WNU7_9PSEU</name>
<gene>
    <name evidence="2" type="ORF">ATK30_6461</name>
</gene>
<reference evidence="2 3" key="1">
    <citation type="submission" date="2017-12" db="EMBL/GenBank/DDBJ databases">
        <title>Sequencing the genomes of 1000 Actinobacteria strains.</title>
        <authorList>
            <person name="Klenk H.-P."/>
        </authorList>
    </citation>
    <scope>NUCLEOTIDE SEQUENCE [LARGE SCALE GENOMIC DNA]</scope>
    <source>
        <strain evidence="2 3">DSM 45165</strain>
    </source>
</reference>
<evidence type="ECO:0008006" key="4">
    <source>
        <dbReference type="Google" id="ProtNLM"/>
    </source>
</evidence>
<dbReference type="AlphaFoldDB" id="A0A2N3WNU7"/>
<organism evidence="2 3">
    <name type="scientific">Amycolatopsis echigonensis</name>
    <dbReference type="NCBI Taxonomy" id="2576905"/>
    <lineage>
        <taxon>Bacteria</taxon>
        <taxon>Bacillati</taxon>
        <taxon>Actinomycetota</taxon>
        <taxon>Actinomycetes</taxon>
        <taxon>Pseudonocardiales</taxon>
        <taxon>Pseudonocardiaceae</taxon>
        <taxon>Amycolatopsis</taxon>
    </lineage>
</organism>
<proteinExistence type="predicted"/>
<keyword evidence="3" id="KW-1185">Reference proteome</keyword>
<dbReference type="RefSeq" id="WP_199817964.1">
    <property type="nucleotide sequence ID" value="NZ_PJMY01000003.1"/>
</dbReference>
<sequence>MTLSSFVVAVLAAGCSSGSPSDPAPASSADSAQASSSASAPPASTSPADVARKGAISAYLGMWKDMAVAAETSNWQDARLGQHATATALTNITRGLYADKANGLVTKGQPKNSPTVSSVEPPSAPIKVIVADCGDDSNWQHYRADNGQLANDGPSGRRQINAVVERQQDGTWRVTDFGIHKVGSC</sequence>
<evidence type="ECO:0000313" key="3">
    <source>
        <dbReference type="Proteomes" id="UP000233750"/>
    </source>
</evidence>
<protein>
    <recommendedName>
        <fullName evidence="4">Mce-associated membrane protein</fullName>
    </recommendedName>
</protein>